<evidence type="ECO:0000313" key="2">
    <source>
        <dbReference type="EMBL" id="KPK62137.1"/>
    </source>
</evidence>
<organism evidence="2 3">
    <name type="scientific">candidate division WOR_3 bacterium SM23_42</name>
    <dbReference type="NCBI Taxonomy" id="1703779"/>
    <lineage>
        <taxon>Bacteria</taxon>
        <taxon>Bacteria division WOR-3</taxon>
    </lineage>
</organism>
<feature type="domain" description="Secretion system C-terminal sorting" evidence="1">
    <location>
        <begin position="367"/>
        <end position="441"/>
    </location>
</feature>
<accession>A0A0S8FN37</accession>
<dbReference type="Gene3D" id="2.60.40.4070">
    <property type="match status" value="1"/>
</dbReference>
<dbReference type="STRING" id="1703779.AMJ83_11560"/>
<dbReference type="Pfam" id="PF18962">
    <property type="entry name" value="Por_Secre_tail"/>
    <property type="match status" value="1"/>
</dbReference>
<proteinExistence type="predicted"/>
<protein>
    <recommendedName>
        <fullName evidence="1">Secretion system C-terminal sorting domain-containing protein</fullName>
    </recommendedName>
</protein>
<dbReference type="NCBIfam" id="TIGR04183">
    <property type="entry name" value="Por_Secre_tail"/>
    <property type="match status" value="1"/>
</dbReference>
<reference evidence="2 3" key="1">
    <citation type="journal article" date="2015" name="Microbiome">
        <title>Genomic resolution of linkages in carbon, nitrogen, and sulfur cycling among widespread estuary sediment bacteria.</title>
        <authorList>
            <person name="Baker B.J."/>
            <person name="Lazar C.S."/>
            <person name="Teske A.P."/>
            <person name="Dick G.J."/>
        </authorList>
    </citation>
    <scope>NUCLEOTIDE SEQUENCE [LARGE SCALE GENOMIC DNA]</scope>
    <source>
        <strain evidence="2">SM23_42</strain>
    </source>
</reference>
<dbReference type="AlphaFoldDB" id="A0A0S8FN37"/>
<dbReference type="EMBL" id="LJUJ01000052">
    <property type="protein sequence ID" value="KPK62137.1"/>
    <property type="molecule type" value="Genomic_DNA"/>
</dbReference>
<dbReference type="InterPro" id="IPR026444">
    <property type="entry name" value="Secre_tail"/>
</dbReference>
<evidence type="ECO:0000259" key="1">
    <source>
        <dbReference type="Pfam" id="PF18962"/>
    </source>
</evidence>
<gene>
    <name evidence="2" type="ORF">AMJ83_11560</name>
</gene>
<comment type="caution">
    <text evidence="2">The sequence shown here is derived from an EMBL/GenBank/DDBJ whole genome shotgun (WGS) entry which is preliminary data.</text>
</comment>
<evidence type="ECO:0000313" key="3">
    <source>
        <dbReference type="Proteomes" id="UP000051373"/>
    </source>
</evidence>
<dbReference type="Proteomes" id="UP000051373">
    <property type="component" value="Unassembled WGS sequence"/>
</dbReference>
<name>A0A0S8FN37_UNCW3</name>
<sequence>MLGFEWSTPQLVGMSDRFSRFEMDCNDQLWCIFNDGYVVYGSYYDNSEWSDPILIYTGIQASGEGGFDVTRAQDGNLWVLTSCQYAPVSPPHITFYYNGSVWSDTFVIPGHYNFHLSADSSNRIWAVYNVGETHRIWCDVCDDTIWTGPYIVCTYPIFTDVTGACITVAPDGIRWVGGLATYATPDDLIFLTFSDSTGIWTDSLIVGPQIPGGWGFLRSIIADRTGNIWIAWLNAFENKIYAAYLDTNYLWSPDFEITQGISGNPFWVWCPLAVDDENSIWIIYDKDNTFYYRVWNGVEWSPEDTVVGPPASAGSRGDIYYDPIRKRIWVSFHASDGFDEYVFATWTSTAGGVLKYDNEDIDEAFWIFPNPANDIITITAPSEGQKDIEIIDCLGCVVKNITSDEKVIIWDGTDNLGKTIPSGIYFYRFEGGDFTDVKKMVMLK</sequence>
<dbReference type="SUPFAM" id="SSF89372">
    <property type="entry name" value="Fucose-specific lectin"/>
    <property type="match status" value="1"/>
</dbReference>